<name>A0AA38G7Y2_TAXCH</name>
<evidence type="ECO:0000313" key="1">
    <source>
        <dbReference type="EMBL" id="KAH9317115.1"/>
    </source>
</evidence>
<gene>
    <name evidence="1" type="ORF">KI387_018884</name>
</gene>
<proteinExistence type="predicted"/>
<feature type="non-terminal residue" evidence="1">
    <location>
        <position position="108"/>
    </location>
</feature>
<protein>
    <submittedName>
        <fullName evidence="1">Uncharacterized protein</fullName>
    </submittedName>
</protein>
<feature type="non-terminal residue" evidence="1">
    <location>
        <position position="1"/>
    </location>
</feature>
<keyword evidence="2" id="KW-1185">Reference proteome</keyword>
<accession>A0AA38G7Y2</accession>
<evidence type="ECO:0000313" key="2">
    <source>
        <dbReference type="Proteomes" id="UP000824469"/>
    </source>
</evidence>
<dbReference type="EMBL" id="JAHRHJ020000004">
    <property type="protein sequence ID" value="KAH9317115.1"/>
    <property type="molecule type" value="Genomic_DNA"/>
</dbReference>
<dbReference type="Proteomes" id="UP000824469">
    <property type="component" value="Unassembled WGS sequence"/>
</dbReference>
<comment type="caution">
    <text evidence="1">The sequence shown here is derived from an EMBL/GenBank/DDBJ whole genome shotgun (WGS) entry which is preliminary data.</text>
</comment>
<sequence>PNIHVEALEPIHLNHDFVSHQEPEMSSFISTPAESFSWLKELRREESRTLQQEITPNFESISKYMRTKRGKRAQVASCFYTEEFEAQYVEVAHPRVNKPMGEITPDDY</sequence>
<reference evidence="1 2" key="1">
    <citation type="journal article" date="2021" name="Nat. Plants">
        <title>The Taxus genome provides insights into paclitaxel biosynthesis.</title>
        <authorList>
            <person name="Xiong X."/>
            <person name="Gou J."/>
            <person name="Liao Q."/>
            <person name="Li Y."/>
            <person name="Zhou Q."/>
            <person name="Bi G."/>
            <person name="Li C."/>
            <person name="Du R."/>
            <person name="Wang X."/>
            <person name="Sun T."/>
            <person name="Guo L."/>
            <person name="Liang H."/>
            <person name="Lu P."/>
            <person name="Wu Y."/>
            <person name="Zhang Z."/>
            <person name="Ro D.K."/>
            <person name="Shang Y."/>
            <person name="Huang S."/>
            <person name="Yan J."/>
        </authorList>
    </citation>
    <scope>NUCLEOTIDE SEQUENCE [LARGE SCALE GENOMIC DNA]</scope>
    <source>
        <strain evidence="1">Ta-2019</strain>
    </source>
</reference>
<organism evidence="1 2">
    <name type="scientific">Taxus chinensis</name>
    <name type="common">Chinese yew</name>
    <name type="synonym">Taxus wallichiana var. chinensis</name>
    <dbReference type="NCBI Taxonomy" id="29808"/>
    <lineage>
        <taxon>Eukaryota</taxon>
        <taxon>Viridiplantae</taxon>
        <taxon>Streptophyta</taxon>
        <taxon>Embryophyta</taxon>
        <taxon>Tracheophyta</taxon>
        <taxon>Spermatophyta</taxon>
        <taxon>Pinopsida</taxon>
        <taxon>Pinidae</taxon>
        <taxon>Conifers II</taxon>
        <taxon>Cupressales</taxon>
        <taxon>Taxaceae</taxon>
        <taxon>Taxus</taxon>
    </lineage>
</organism>
<dbReference type="AlphaFoldDB" id="A0AA38G7Y2"/>